<proteinExistence type="predicted"/>
<dbReference type="PROSITE" id="PS50110">
    <property type="entry name" value="RESPONSE_REGULATORY"/>
    <property type="match status" value="1"/>
</dbReference>
<dbReference type="Gene3D" id="3.40.50.2300">
    <property type="match status" value="1"/>
</dbReference>
<dbReference type="InterPro" id="IPR011006">
    <property type="entry name" value="CheY-like_superfamily"/>
</dbReference>
<accession>A0AAE3KV36</accession>
<organism evidence="3 4">
    <name type="scientific">Limnofasciculus baicalensis BBK-W-15</name>
    <dbReference type="NCBI Taxonomy" id="2699891"/>
    <lineage>
        <taxon>Bacteria</taxon>
        <taxon>Bacillati</taxon>
        <taxon>Cyanobacteriota</taxon>
        <taxon>Cyanophyceae</taxon>
        <taxon>Coleofasciculales</taxon>
        <taxon>Coleofasciculaceae</taxon>
        <taxon>Limnofasciculus</taxon>
        <taxon>Limnofasciculus baicalensis</taxon>
    </lineage>
</organism>
<evidence type="ECO:0000313" key="3">
    <source>
        <dbReference type="EMBL" id="MCP2732152.1"/>
    </source>
</evidence>
<dbReference type="EMBL" id="JAMZMM010000493">
    <property type="protein sequence ID" value="MCP2732152.1"/>
    <property type="molecule type" value="Genomic_DNA"/>
</dbReference>
<sequence length="53" mass="5854">MTGTQLVSILLVDDDPMFHKGLQTLLNFYSNNGSFRFHVVGEAATVNQALKLT</sequence>
<reference evidence="3" key="1">
    <citation type="submission" date="2022-06" db="EMBL/GenBank/DDBJ databases">
        <title>New cyanobacteria of genus Symplocastrum in benthos of Lake Baikal.</title>
        <authorList>
            <person name="Sorokovikova E."/>
            <person name="Tikhonova I."/>
            <person name="Krasnopeev A."/>
            <person name="Evseev P."/>
            <person name="Gladkikh A."/>
            <person name="Belykh O."/>
        </authorList>
    </citation>
    <scope>NUCLEOTIDE SEQUENCE</scope>
    <source>
        <strain evidence="3">BBK-W-15</strain>
    </source>
</reference>
<evidence type="ECO:0000259" key="2">
    <source>
        <dbReference type="PROSITE" id="PS50110"/>
    </source>
</evidence>
<evidence type="ECO:0000313" key="4">
    <source>
        <dbReference type="Proteomes" id="UP001204953"/>
    </source>
</evidence>
<protein>
    <recommendedName>
        <fullName evidence="2">Response regulatory domain-containing protein</fullName>
    </recommendedName>
</protein>
<comment type="caution">
    <text evidence="3">The sequence shown here is derived from an EMBL/GenBank/DDBJ whole genome shotgun (WGS) entry which is preliminary data.</text>
</comment>
<dbReference type="SUPFAM" id="SSF52172">
    <property type="entry name" value="CheY-like"/>
    <property type="match status" value="1"/>
</dbReference>
<gene>
    <name evidence="3" type="ORF">NJ959_27355</name>
</gene>
<dbReference type="GO" id="GO:0000160">
    <property type="term" value="P:phosphorelay signal transduction system"/>
    <property type="evidence" value="ECO:0007669"/>
    <property type="project" value="InterPro"/>
</dbReference>
<dbReference type="AlphaFoldDB" id="A0AAE3KV36"/>
<keyword evidence="4" id="KW-1185">Reference proteome</keyword>
<evidence type="ECO:0000256" key="1">
    <source>
        <dbReference type="PROSITE-ProRule" id="PRU00169"/>
    </source>
</evidence>
<feature type="domain" description="Response regulatory" evidence="2">
    <location>
        <begin position="8"/>
        <end position="53"/>
    </location>
</feature>
<comment type="caution">
    <text evidence="1">Lacks conserved residue(s) required for the propagation of feature annotation.</text>
</comment>
<dbReference type="Proteomes" id="UP001204953">
    <property type="component" value="Unassembled WGS sequence"/>
</dbReference>
<dbReference type="InterPro" id="IPR001789">
    <property type="entry name" value="Sig_transdc_resp-reg_receiver"/>
</dbReference>
<name>A0AAE3KV36_9CYAN</name>